<dbReference type="EC" id="5.1.99.4" evidence="2"/>
<evidence type="ECO:0000313" key="2">
    <source>
        <dbReference type="EMBL" id="CUV01844.1"/>
    </source>
</evidence>
<dbReference type="EMBL" id="FAXA01000146">
    <property type="protein sequence ID" value="CUV01844.1"/>
    <property type="molecule type" value="Genomic_DNA"/>
</dbReference>
<dbReference type="InterPro" id="IPR050483">
    <property type="entry name" value="CoA-transferase_III_domain"/>
</dbReference>
<dbReference type="GO" id="GO:0008410">
    <property type="term" value="F:CoA-transferase activity"/>
    <property type="evidence" value="ECO:0007669"/>
    <property type="project" value="TreeGrafter"/>
</dbReference>
<dbReference type="InterPro" id="IPR023606">
    <property type="entry name" value="CoA-Trfase_III_dom_1_sf"/>
</dbReference>
<dbReference type="SUPFAM" id="SSF89796">
    <property type="entry name" value="CoA-transferase family III (CaiB/BaiF)"/>
    <property type="match status" value="1"/>
</dbReference>
<dbReference type="InterPro" id="IPR044855">
    <property type="entry name" value="CoA-Trfase_III_dom3_sf"/>
</dbReference>
<reference evidence="2" key="1">
    <citation type="submission" date="2015-10" db="EMBL/GenBank/DDBJ databases">
        <authorList>
            <person name="Gilbert D.G."/>
        </authorList>
    </citation>
    <scope>NUCLEOTIDE SEQUENCE</scope>
</reference>
<dbReference type="Gene3D" id="3.30.1540.10">
    <property type="entry name" value="formyl-coa transferase, domain 3"/>
    <property type="match status" value="1"/>
</dbReference>
<name>A0A160V7I2_9ZZZZ</name>
<keyword evidence="2" id="KW-0413">Isomerase</keyword>
<dbReference type="AlphaFoldDB" id="A0A160V7I2"/>
<protein>
    <submittedName>
        <fullName evidence="2">Alpha-methylacyl-CoA racemase</fullName>
        <ecNumber evidence="2">5.1.99.4</ecNumber>
    </submittedName>
</protein>
<dbReference type="Pfam" id="PF02515">
    <property type="entry name" value="CoA_transf_3"/>
    <property type="match status" value="1"/>
</dbReference>
<accession>A0A160V7I2</accession>
<dbReference type="Gene3D" id="3.40.50.10540">
    <property type="entry name" value="Crotonobetainyl-coa:carnitine coa-transferase, domain 1"/>
    <property type="match status" value="1"/>
</dbReference>
<dbReference type="InterPro" id="IPR003673">
    <property type="entry name" value="CoA-Trfase_fam_III"/>
</dbReference>
<dbReference type="PANTHER" id="PTHR48207:SF3">
    <property type="entry name" value="SUCCINATE--HYDROXYMETHYLGLUTARATE COA-TRANSFERASE"/>
    <property type="match status" value="1"/>
</dbReference>
<sequence>MPGPLEGVRIVEMGQLIAIPFAMKMLADMGAQVIRLESTDRLESYRSDSVYQNDVSGEFWNKGANFYEQNRNKLGVTLDLSKPKGLQILKDLVSVTDLFSENFTPRVIKNFGLEYEDLKKIKPDIIMVSSTGYGFYGPWANFGATGPATEGAAGLAYQTGYIGGNPVMAEIPYTDYTSGEHTVFAVMAALMHRLRTGQGQFIDISQTQATSSTIPEILMDFSANGRSGPRMGNQDTAMSPHGCYPCQGDDRWITIAVATDGQWQAVCRVLGQDGWAADTRFKDSLSRWKNRGELDALIGPVTSSWDAHDLMHALQKEGVAAGAVFDSKDLLFDPHLGERGFYEMVTHHYRTGIPPLPYAGRPWKLSKTPAVPSKAAPLMGEHNTLILSELLGKTANEMAALEESGIIGYGPTTPRPVQRPSLDEQVRQGRMQRYETDFEEQVREAFRR</sequence>
<dbReference type="GO" id="GO:0008111">
    <property type="term" value="F:alpha-methylacyl-CoA racemase activity"/>
    <property type="evidence" value="ECO:0007669"/>
    <property type="project" value="UniProtKB-EC"/>
</dbReference>
<gene>
    <name evidence="2" type="ORF">MGWOODY_Clf1092</name>
</gene>
<dbReference type="PANTHER" id="PTHR48207">
    <property type="entry name" value="SUCCINATE--HYDROXYMETHYLGLUTARATE COA-TRANSFERASE"/>
    <property type="match status" value="1"/>
</dbReference>
<evidence type="ECO:0000256" key="1">
    <source>
        <dbReference type="ARBA" id="ARBA00022679"/>
    </source>
</evidence>
<organism evidence="2">
    <name type="scientific">hydrothermal vent metagenome</name>
    <dbReference type="NCBI Taxonomy" id="652676"/>
    <lineage>
        <taxon>unclassified sequences</taxon>
        <taxon>metagenomes</taxon>
        <taxon>ecological metagenomes</taxon>
    </lineage>
</organism>
<keyword evidence="1" id="KW-0808">Transferase</keyword>
<proteinExistence type="predicted"/>